<evidence type="ECO:0000313" key="5">
    <source>
        <dbReference type="EMBL" id="SLN35703.1"/>
    </source>
</evidence>
<protein>
    <submittedName>
        <fullName evidence="5">Ureidoglycolate lyase</fullName>
        <ecNumber evidence="5">4.3.2.3</ecNumber>
    </submittedName>
</protein>
<dbReference type="PANTHER" id="PTHR21221:SF1">
    <property type="entry name" value="UREIDOGLYCOLATE LYASE"/>
    <property type="match status" value="1"/>
</dbReference>
<dbReference type="GO" id="GO:0004848">
    <property type="term" value="F:ureidoglycolate hydrolase activity"/>
    <property type="evidence" value="ECO:0007669"/>
    <property type="project" value="InterPro"/>
</dbReference>
<dbReference type="Pfam" id="PF04115">
    <property type="entry name" value="Ureidogly_lyase"/>
    <property type="match status" value="1"/>
</dbReference>
<reference evidence="5 6" key="1">
    <citation type="submission" date="2017-03" db="EMBL/GenBank/DDBJ databases">
        <authorList>
            <person name="Afonso C.L."/>
            <person name="Miller P.J."/>
            <person name="Scott M.A."/>
            <person name="Spackman E."/>
            <person name="Goraichik I."/>
            <person name="Dimitrov K.M."/>
            <person name="Suarez D.L."/>
            <person name="Swayne D.E."/>
        </authorList>
    </citation>
    <scope>NUCLEOTIDE SEQUENCE [LARGE SCALE GENOMIC DNA]</scope>
    <source>
        <strain evidence="5 6">CECT 7751</strain>
    </source>
</reference>
<proteinExistence type="predicted"/>
<evidence type="ECO:0000256" key="2">
    <source>
        <dbReference type="ARBA" id="ARBA00022631"/>
    </source>
</evidence>
<gene>
    <name evidence="5" type="primary">allA_1</name>
    <name evidence="5" type="ORF">PSM7751_01504</name>
</gene>
<dbReference type="AlphaFoldDB" id="A0A1X6YZH8"/>
<keyword evidence="3 5" id="KW-0456">Lyase</keyword>
<evidence type="ECO:0000313" key="6">
    <source>
        <dbReference type="Proteomes" id="UP000193963"/>
    </source>
</evidence>
<keyword evidence="6" id="KW-1185">Reference proteome</keyword>
<dbReference type="CDD" id="cd20298">
    <property type="entry name" value="cupin_UAH"/>
    <property type="match status" value="1"/>
</dbReference>
<dbReference type="PANTHER" id="PTHR21221">
    <property type="entry name" value="UREIDOGLYCOLATE HYDROLASE"/>
    <property type="match status" value="1"/>
</dbReference>
<dbReference type="InterPro" id="IPR011051">
    <property type="entry name" value="RmlC_Cupin_sf"/>
</dbReference>
<dbReference type="SUPFAM" id="SSF51182">
    <property type="entry name" value="RmlC-like cupins"/>
    <property type="match status" value="1"/>
</dbReference>
<sequence>MGAVKMIREGQVRLSKTEATFPHDVAAPAAALDFYEVEPSEAPLRATMVERHPFSTQMFCPMESGRWLVAVWPDGPEGAPQAFVAGSGDVVTYRPGLWHHGIVALDRPATFASLMWKTADGQGDTEFLELPAPVLIDWPDA</sequence>
<dbReference type="InterPro" id="IPR047233">
    <property type="entry name" value="UAH_cupin"/>
</dbReference>
<dbReference type="Proteomes" id="UP000193963">
    <property type="component" value="Unassembled WGS sequence"/>
</dbReference>
<dbReference type="Gene3D" id="2.60.120.480">
    <property type="entry name" value="Ureidoglycolate hydrolase"/>
    <property type="match status" value="1"/>
</dbReference>
<evidence type="ECO:0000256" key="1">
    <source>
        <dbReference type="ARBA" id="ARBA00011738"/>
    </source>
</evidence>
<comment type="catalytic activity">
    <reaction evidence="4">
        <text>(S)-ureidoglycolate = urea + glyoxylate</text>
        <dbReference type="Rhea" id="RHEA:11304"/>
        <dbReference type="ChEBI" id="CHEBI:16199"/>
        <dbReference type="ChEBI" id="CHEBI:36655"/>
        <dbReference type="ChEBI" id="CHEBI:57296"/>
        <dbReference type="EC" id="4.3.2.3"/>
    </reaction>
</comment>
<name>A0A1X6YZH8_9RHOB</name>
<keyword evidence="2" id="KW-0659">Purine metabolism</keyword>
<dbReference type="GO" id="GO:0050385">
    <property type="term" value="F:ureidoglycolate lyase activity"/>
    <property type="evidence" value="ECO:0007669"/>
    <property type="project" value="UniProtKB-EC"/>
</dbReference>
<dbReference type="EC" id="4.3.2.3" evidence="5"/>
<evidence type="ECO:0000256" key="3">
    <source>
        <dbReference type="ARBA" id="ARBA00023239"/>
    </source>
</evidence>
<dbReference type="InterPro" id="IPR007247">
    <property type="entry name" value="Ureidogly_lyase"/>
</dbReference>
<accession>A0A1X6YZH8</accession>
<organism evidence="5 6">
    <name type="scientific">Pseudooceanicola marinus</name>
    <dbReference type="NCBI Taxonomy" id="396013"/>
    <lineage>
        <taxon>Bacteria</taxon>
        <taxon>Pseudomonadati</taxon>
        <taxon>Pseudomonadota</taxon>
        <taxon>Alphaproteobacteria</taxon>
        <taxon>Rhodobacterales</taxon>
        <taxon>Paracoccaceae</taxon>
        <taxon>Pseudooceanicola</taxon>
    </lineage>
</organism>
<comment type="subunit">
    <text evidence="1">Homodimer.</text>
</comment>
<dbReference type="GO" id="GO:0000256">
    <property type="term" value="P:allantoin catabolic process"/>
    <property type="evidence" value="ECO:0007669"/>
    <property type="project" value="InterPro"/>
</dbReference>
<dbReference type="EMBL" id="FWFN01000003">
    <property type="protein sequence ID" value="SLN35703.1"/>
    <property type="molecule type" value="Genomic_DNA"/>
</dbReference>
<evidence type="ECO:0000256" key="4">
    <source>
        <dbReference type="ARBA" id="ARBA00047684"/>
    </source>
</evidence>
<dbReference type="InterPro" id="IPR024060">
    <property type="entry name" value="Ureidoglycolate_lyase_dom_sf"/>
</dbReference>
<dbReference type="GO" id="GO:0006144">
    <property type="term" value="P:purine nucleobase metabolic process"/>
    <property type="evidence" value="ECO:0007669"/>
    <property type="project" value="UniProtKB-KW"/>
</dbReference>